<dbReference type="PANTHER" id="PTHR46663:SF3">
    <property type="entry name" value="SLL0267 PROTEIN"/>
    <property type="match status" value="1"/>
</dbReference>
<dbReference type="InterPro" id="IPR029787">
    <property type="entry name" value="Nucleotide_cyclase"/>
</dbReference>
<accession>A0A2T5MJT8</accession>
<keyword evidence="2" id="KW-0472">Membrane</keyword>
<dbReference type="Pfam" id="PF00990">
    <property type="entry name" value="GGDEF"/>
    <property type="match status" value="1"/>
</dbReference>
<organism evidence="5 6">
    <name type="scientific">Stenotrophobium rhamnosiphilum</name>
    <dbReference type="NCBI Taxonomy" id="2029166"/>
    <lineage>
        <taxon>Bacteria</taxon>
        <taxon>Pseudomonadati</taxon>
        <taxon>Pseudomonadota</taxon>
        <taxon>Gammaproteobacteria</taxon>
        <taxon>Nevskiales</taxon>
        <taxon>Nevskiaceae</taxon>
        <taxon>Stenotrophobium</taxon>
    </lineage>
</organism>
<dbReference type="CDD" id="cd01949">
    <property type="entry name" value="GGDEF"/>
    <property type="match status" value="1"/>
</dbReference>
<evidence type="ECO:0000259" key="4">
    <source>
        <dbReference type="PROSITE" id="PS50924"/>
    </source>
</evidence>
<feature type="transmembrane region" description="Helical" evidence="2">
    <location>
        <begin position="41"/>
        <end position="65"/>
    </location>
</feature>
<dbReference type="OrthoDB" id="9812260at2"/>
<dbReference type="InterPro" id="IPR052163">
    <property type="entry name" value="DGC-Regulatory_Protein"/>
</dbReference>
<feature type="transmembrane region" description="Helical" evidence="2">
    <location>
        <begin position="71"/>
        <end position="94"/>
    </location>
</feature>
<dbReference type="SUPFAM" id="SSF55073">
    <property type="entry name" value="Nucleotide cyclase"/>
    <property type="match status" value="1"/>
</dbReference>
<dbReference type="EMBL" id="QANS01000001">
    <property type="protein sequence ID" value="PTU32840.1"/>
    <property type="molecule type" value="Genomic_DNA"/>
</dbReference>
<dbReference type="Proteomes" id="UP000244248">
    <property type="component" value="Unassembled WGS sequence"/>
</dbReference>
<keyword evidence="6" id="KW-1185">Reference proteome</keyword>
<dbReference type="InterPro" id="IPR000160">
    <property type="entry name" value="GGDEF_dom"/>
</dbReference>
<sequence>MTGFYNANLVALSLVVAIFASYTALELAGRVSHKQGRSSRIWLVCGAISMGTGVWSMHFVGMLAFHLPIALAYDVTLTALSMLIAIAASAAALYVVSRSVVTLRNLAGGATLMGIGIAAMHYLGMHAIRMSPPIEYKADLFIASIAIAIGASFAALWISFQLRDQSFGGAIFRKLGSAVLMGLAITGMHYTGMAAAEFAPGSICSVGPSSSMTSSALAMLIGITTIVILTITLGVSALDAHFAAKLTQALQTTNAQLSELALYDSLTGLPNRMLLDDRMGQAASSAERNGRSFALLFIDLDRFKPVNDSFGHAVGDALLKTVAQRLVSCVRAVDTVARIGGDEFVIVLSGIGEPKDAAMVSGKILDELSRPFFIESHEVDISGSIGISVYPQDAKDVKTLKAKADLAMYHAKQNGRNNYRFFAPGMSISNLA</sequence>
<dbReference type="SMART" id="SM00267">
    <property type="entry name" value="GGDEF"/>
    <property type="match status" value="1"/>
</dbReference>
<evidence type="ECO:0000256" key="2">
    <source>
        <dbReference type="PROSITE-ProRule" id="PRU00244"/>
    </source>
</evidence>
<evidence type="ECO:0008006" key="7">
    <source>
        <dbReference type="Google" id="ProtNLM"/>
    </source>
</evidence>
<dbReference type="Pfam" id="PF03707">
    <property type="entry name" value="MHYT"/>
    <property type="match status" value="2"/>
</dbReference>
<dbReference type="InterPro" id="IPR043128">
    <property type="entry name" value="Rev_trsase/Diguanyl_cyclase"/>
</dbReference>
<evidence type="ECO:0000313" key="6">
    <source>
        <dbReference type="Proteomes" id="UP000244248"/>
    </source>
</evidence>
<proteinExistence type="predicted"/>
<evidence type="ECO:0000259" key="3">
    <source>
        <dbReference type="PROSITE" id="PS50887"/>
    </source>
</evidence>
<gene>
    <name evidence="5" type="ORF">CJD38_01630</name>
</gene>
<feature type="transmembrane region" description="Helical" evidence="2">
    <location>
        <begin position="172"/>
        <end position="196"/>
    </location>
</feature>
<reference evidence="5 6" key="1">
    <citation type="submission" date="2018-04" db="EMBL/GenBank/DDBJ databases">
        <title>Novel species isolated from glacier.</title>
        <authorList>
            <person name="Liu Q."/>
            <person name="Xin Y.-H."/>
        </authorList>
    </citation>
    <scope>NUCLEOTIDE SEQUENCE [LARGE SCALE GENOMIC DNA]</scope>
    <source>
        <strain evidence="5 6">GT1R17</strain>
    </source>
</reference>
<feature type="transmembrane region" description="Helical" evidence="2">
    <location>
        <begin position="216"/>
        <end position="238"/>
    </location>
</feature>
<dbReference type="GO" id="GO:0016020">
    <property type="term" value="C:membrane"/>
    <property type="evidence" value="ECO:0007669"/>
    <property type="project" value="UniProtKB-UniRule"/>
</dbReference>
<dbReference type="PANTHER" id="PTHR46663">
    <property type="entry name" value="DIGUANYLATE CYCLASE DGCT-RELATED"/>
    <property type="match status" value="1"/>
</dbReference>
<feature type="transmembrane region" description="Helical" evidence="2">
    <location>
        <begin position="140"/>
        <end position="160"/>
    </location>
</feature>
<feature type="domain" description="MHYT" evidence="4">
    <location>
        <begin position="5"/>
        <end position="199"/>
    </location>
</feature>
<dbReference type="Gene3D" id="3.30.70.270">
    <property type="match status" value="1"/>
</dbReference>
<dbReference type="PROSITE" id="PS50924">
    <property type="entry name" value="MHYT"/>
    <property type="match status" value="1"/>
</dbReference>
<comment type="caution">
    <text evidence="5">The sequence shown here is derived from an EMBL/GenBank/DDBJ whole genome shotgun (WGS) entry which is preliminary data.</text>
</comment>
<feature type="transmembrane region" description="Helical" evidence="2">
    <location>
        <begin position="106"/>
        <end position="128"/>
    </location>
</feature>
<feature type="transmembrane region" description="Helical" evidence="2">
    <location>
        <begin position="6"/>
        <end position="29"/>
    </location>
</feature>
<dbReference type="PROSITE" id="PS50887">
    <property type="entry name" value="GGDEF"/>
    <property type="match status" value="1"/>
</dbReference>
<keyword evidence="2" id="KW-1133">Transmembrane helix</keyword>
<dbReference type="AlphaFoldDB" id="A0A2T5MJT8"/>
<dbReference type="NCBIfam" id="TIGR00254">
    <property type="entry name" value="GGDEF"/>
    <property type="match status" value="1"/>
</dbReference>
<dbReference type="InterPro" id="IPR005330">
    <property type="entry name" value="MHYT_dom"/>
</dbReference>
<name>A0A2T5MJT8_9GAMM</name>
<feature type="domain" description="GGDEF" evidence="3">
    <location>
        <begin position="291"/>
        <end position="424"/>
    </location>
</feature>
<dbReference type="RefSeq" id="WP_107938548.1">
    <property type="nucleotide sequence ID" value="NZ_QANS01000001.1"/>
</dbReference>
<evidence type="ECO:0000256" key="1">
    <source>
        <dbReference type="ARBA" id="ARBA00001946"/>
    </source>
</evidence>
<keyword evidence="2" id="KW-0812">Transmembrane</keyword>
<dbReference type="FunFam" id="3.30.70.270:FF:000001">
    <property type="entry name" value="Diguanylate cyclase domain protein"/>
    <property type="match status" value="1"/>
</dbReference>
<comment type="cofactor">
    <cofactor evidence="1">
        <name>Mg(2+)</name>
        <dbReference type="ChEBI" id="CHEBI:18420"/>
    </cofactor>
</comment>
<dbReference type="GO" id="GO:0003824">
    <property type="term" value="F:catalytic activity"/>
    <property type="evidence" value="ECO:0007669"/>
    <property type="project" value="UniProtKB-ARBA"/>
</dbReference>
<protein>
    <recommendedName>
        <fullName evidence="7">Diguanylate cyclase</fullName>
    </recommendedName>
</protein>
<evidence type="ECO:0000313" key="5">
    <source>
        <dbReference type="EMBL" id="PTU32840.1"/>
    </source>
</evidence>